<dbReference type="Pfam" id="PF08202">
    <property type="entry name" value="MIS13"/>
    <property type="match status" value="1"/>
</dbReference>
<name>A0A6A6JN66_WESOR</name>
<evidence type="ECO:0000313" key="3">
    <source>
        <dbReference type="EMBL" id="KAF2276369.1"/>
    </source>
</evidence>
<keyword evidence="4" id="KW-1185">Reference proteome</keyword>
<feature type="compositionally biased region" description="Basic and acidic residues" evidence="2">
    <location>
        <begin position="210"/>
        <end position="220"/>
    </location>
</feature>
<reference evidence="3" key="1">
    <citation type="journal article" date="2020" name="Stud. Mycol.">
        <title>101 Dothideomycetes genomes: a test case for predicting lifestyles and emergence of pathogens.</title>
        <authorList>
            <person name="Haridas S."/>
            <person name="Albert R."/>
            <person name="Binder M."/>
            <person name="Bloem J."/>
            <person name="Labutti K."/>
            <person name="Salamov A."/>
            <person name="Andreopoulos B."/>
            <person name="Baker S."/>
            <person name="Barry K."/>
            <person name="Bills G."/>
            <person name="Bluhm B."/>
            <person name="Cannon C."/>
            <person name="Castanera R."/>
            <person name="Culley D."/>
            <person name="Daum C."/>
            <person name="Ezra D."/>
            <person name="Gonzalez J."/>
            <person name="Henrissat B."/>
            <person name="Kuo A."/>
            <person name="Liang C."/>
            <person name="Lipzen A."/>
            <person name="Lutzoni F."/>
            <person name="Magnuson J."/>
            <person name="Mondo S."/>
            <person name="Nolan M."/>
            <person name="Ohm R."/>
            <person name="Pangilinan J."/>
            <person name="Park H.-J."/>
            <person name="Ramirez L."/>
            <person name="Alfaro M."/>
            <person name="Sun H."/>
            <person name="Tritt A."/>
            <person name="Yoshinaga Y."/>
            <person name="Zwiers L.-H."/>
            <person name="Turgeon B."/>
            <person name="Goodwin S."/>
            <person name="Spatafora J."/>
            <person name="Crous P."/>
            <person name="Grigoriev I."/>
        </authorList>
    </citation>
    <scope>NUCLEOTIDE SEQUENCE</scope>
    <source>
        <strain evidence="3">CBS 379.55</strain>
    </source>
</reference>
<feature type="region of interest" description="Disordered" evidence="2">
    <location>
        <begin position="1"/>
        <end position="196"/>
    </location>
</feature>
<gene>
    <name evidence="3" type="ORF">EI97DRAFT_37364</name>
</gene>
<dbReference type="AlphaFoldDB" id="A0A6A6JN66"/>
<feature type="compositionally biased region" description="Basic and acidic residues" evidence="2">
    <location>
        <begin position="150"/>
        <end position="159"/>
    </location>
</feature>
<feature type="compositionally biased region" description="Polar residues" evidence="2">
    <location>
        <begin position="9"/>
        <end position="20"/>
    </location>
</feature>
<dbReference type="PANTHER" id="PTHR14778">
    <property type="entry name" value="KINETOCHORE-ASSOCIATED PROTEIN DSN1 HOMOLOG"/>
    <property type="match status" value="1"/>
</dbReference>
<organism evidence="3 4">
    <name type="scientific">Westerdykella ornata</name>
    <dbReference type="NCBI Taxonomy" id="318751"/>
    <lineage>
        <taxon>Eukaryota</taxon>
        <taxon>Fungi</taxon>
        <taxon>Dikarya</taxon>
        <taxon>Ascomycota</taxon>
        <taxon>Pezizomycotina</taxon>
        <taxon>Dothideomycetes</taxon>
        <taxon>Pleosporomycetidae</taxon>
        <taxon>Pleosporales</taxon>
        <taxon>Sporormiaceae</taxon>
        <taxon>Westerdykella</taxon>
    </lineage>
</organism>
<feature type="region of interest" description="Disordered" evidence="2">
    <location>
        <begin position="210"/>
        <end position="229"/>
    </location>
</feature>
<feature type="compositionally biased region" description="Pro residues" evidence="2">
    <location>
        <begin position="410"/>
        <end position="419"/>
    </location>
</feature>
<dbReference type="GeneID" id="54548583"/>
<evidence type="ECO:0000256" key="2">
    <source>
        <dbReference type="SAM" id="MobiDB-lite"/>
    </source>
</evidence>
<dbReference type="GO" id="GO:0007059">
    <property type="term" value="P:chromosome segregation"/>
    <property type="evidence" value="ECO:0007669"/>
    <property type="project" value="InterPro"/>
</dbReference>
<protein>
    <submittedName>
        <fullName evidence="3">Uncharacterized protein</fullName>
    </submittedName>
</protein>
<dbReference type="RefSeq" id="XP_033653908.1">
    <property type="nucleotide sequence ID" value="XM_033795408.1"/>
</dbReference>
<sequence length="507" mass="55099">MTAIIARNPLQSLPTAMNRPTTRRRSQQNAFGDDDAPAAKRPRTEVNGAGRKTNGAAKPSAKAAYNENADGFQFTRRTSRRTTRSQHATEPIPEEPAKPAPAPARRKKSLDAPEPPESGPQKRRRSARLSGDSENLEPTKPVAKVAKKSAPPERRRKEVTPGVAQRETSSAPVVQTPKHGDLHVAKKRNGGGTKVMLPFADTPVIARNKEMRKASQEGHRRSSTGLRGRRASSLIDSGLSIALPHSDVEIGDFYKYIEDGLMEQRRMAQLLSWCSSRALLEKPSGDVKDGNAIMAARAMQEELINEFGSKPELSNWFDREETVPTTVVKKSNPVNERNQATLKELEDEVQRLEEELAAWEAIASSSSQPPPPAPSIPTPFPTLSDIDVSLLDPSQAAILSALQSQSLPKPSEPAQPPSGPFTFTTPEALGTHLSQLSLSLEPNIDLLADGLHKVEQYRITAERVADRVLGTAAQRLEERDKQGKEMAGSEGIGIGDVLKGLAGVLNE</sequence>
<feature type="region of interest" description="Disordered" evidence="2">
    <location>
        <begin position="362"/>
        <end position="381"/>
    </location>
</feature>
<dbReference type="GO" id="GO:0000444">
    <property type="term" value="C:MIS12/MIND type complex"/>
    <property type="evidence" value="ECO:0007669"/>
    <property type="project" value="InterPro"/>
</dbReference>
<dbReference type="OrthoDB" id="3364649at2759"/>
<dbReference type="PANTHER" id="PTHR14778:SF2">
    <property type="entry name" value="KINETOCHORE-ASSOCIATED PROTEIN DSN1 HOMOLOG"/>
    <property type="match status" value="1"/>
</dbReference>
<dbReference type="EMBL" id="ML986493">
    <property type="protein sequence ID" value="KAF2276369.1"/>
    <property type="molecule type" value="Genomic_DNA"/>
</dbReference>
<proteinExistence type="predicted"/>
<feature type="coiled-coil region" evidence="1">
    <location>
        <begin position="335"/>
        <end position="362"/>
    </location>
</feature>
<feature type="compositionally biased region" description="Pro residues" evidence="2">
    <location>
        <begin position="368"/>
        <end position="380"/>
    </location>
</feature>
<dbReference type="Proteomes" id="UP000800097">
    <property type="component" value="Unassembled WGS sequence"/>
</dbReference>
<dbReference type="InterPro" id="IPR013218">
    <property type="entry name" value="Dsn1/Mis13"/>
</dbReference>
<evidence type="ECO:0000256" key="1">
    <source>
        <dbReference type="SAM" id="Coils"/>
    </source>
</evidence>
<keyword evidence="1" id="KW-0175">Coiled coil</keyword>
<accession>A0A6A6JN66</accession>
<evidence type="ECO:0000313" key="4">
    <source>
        <dbReference type="Proteomes" id="UP000800097"/>
    </source>
</evidence>
<feature type="region of interest" description="Disordered" evidence="2">
    <location>
        <begin position="404"/>
        <end position="424"/>
    </location>
</feature>
<dbReference type="GO" id="GO:0051301">
    <property type="term" value="P:cell division"/>
    <property type="evidence" value="ECO:0007669"/>
    <property type="project" value="InterPro"/>
</dbReference>